<dbReference type="InterPro" id="IPR036736">
    <property type="entry name" value="ACP-like_sf"/>
</dbReference>
<evidence type="ECO:0000259" key="1">
    <source>
        <dbReference type="PROSITE" id="PS50075"/>
    </source>
</evidence>
<keyword evidence="3" id="KW-1185">Reference proteome</keyword>
<proteinExistence type="predicted"/>
<dbReference type="SUPFAM" id="SSF47336">
    <property type="entry name" value="ACP-like"/>
    <property type="match status" value="1"/>
</dbReference>
<comment type="caution">
    <text evidence="2">The sequence shown here is derived from an EMBL/GenBank/DDBJ whole genome shotgun (WGS) entry which is preliminary data.</text>
</comment>
<dbReference type="STRING" id="497964.CfE428DRAFT_5379"/>
<dbReference type="AlphaFoldDB" id="B4D8Y9"/>
<evidence type="ECO:0000313" key="3">
    <source>
        <dbReference type="Proteomes" id="UP000005824"/>
    </source>
</evidence>
<sequence>MPEANLREEIKEMMVENLMLKVSKDEIADDLPLFGPGGLGLDSIDALELVVSLEKKFGVSVANSETARQALASVNTIHDYVVANRK</sequence>
<dbReference type="InParanoid" id="B4D8Y9"/>
<accession>B4D8Y9</accession>
<name>B4D8Y9_9BACT</name>
<dbReference type="EMBL" id="ABVL01000024">
    <property type="protein sequence ID" value="EDY17034.1"/>
    <property type="molecule type" value="Genomic_DNA"/>
</dbReference>
<reference evidence="2 3" key="1">
    <citation type="journal article" date="2011" name="J. Bacteriol.">
        <title>Genome sequence of Chthoniobacter flavus Ellin428, an aerobic heterotrophic soil bacterium.</title>
        <authorList>
            <person name="Kant R."/>
            <person name="van Passel M.W."/>
            <person name="Palva A."/>
            <person name="Lucas S."/>
            <person name="Lapidus A."/>
            <person name="Glavina Del Rio T."/>
            <person name="Dalin E."/>
            <person name="Tice H."/>
            <person name="Bruce D."/>
            <person name="Goodwin L."/>
            <person name="Pitluck S."/>
            <person name="Larimer F.W."/>
            <person name="Land M.L."/>
            <person name="Hauser L."/>
            <person name="Sangwan P."/>
            <person name="de Vos W.M."/>
            <person name="Janssen P.H."/>
            <person name="Smidt H."/>
        </authorList>
    </citation>
    <scope>NUCLEOTIDE SEQUENCE [LARGE SCALE GENOMIC DNA]</scope>
    <source>
        <strain evidence="2 3">Ellin428</strain>
    </source>
</reference>
<dbReference type="PROSITE" id="PS50075">
    <property type="entry name" value="CARRIER"/>
    <property type="match status" value="1"/>
</dbReference>
<dbReference type="RefSeq" id="WP_006982700.1">
    <property type="nucleotide sequence ID" value="NZ_ABVL01000024.1"/>
</dbReference>
<protein>
    <submittedName>
        <fullName evidence="2">Acyl carrier protein</fullName>
    </submittedName>
</protein>
<dbReference type="Proteomes" id="UP000005824">
    <property type="component" value="Unassembled WGS sequence"/>
</dbReference>
<organism evidence="2 3">
    <name type="scientific">Chthoniobacter flavus Ellin428</name>
    <dbReference type="NCBI Taxonomy" id="497964"/>
    <lineage>
        <taxon>Bacteria</taxon>
        <taxon>Pseudomonadati</taxon>
        <taxon>Verrucomicrobiota</taxon>
        <taxon>Spartobacteria</taxon>
        <taxon>Chthoniobacterales</taxon>
        <taxon>Chthoniobacteraceae</taxon>
        <taxon>Chthoniobacter</taxon>
    </lineage>
</organism>
<feature type="domain" description="Carrier" evidence="1">
    <location>
        <begin position="4"/>
        <end position="85"/>
    </location>
</feature>
<dbReference type="Pfam" id="PF00550">
    <property type="entry name" value="PP-binding"/>
    <property type="match status" value="1"/>
</dbReference>
<gene>
    <name evidence="2" type="ORF">CfE428DRAFT_5379</name>
</gene>
<evidence type="ECO:0000313" key="2">
    <source>
        <dbReference type="EMBL" id="EDY17034.1"/>
    </source>
</evidence>
<dbReference type="InterPro" id="IPR009081">
    <property type="entry name" value="PP-bd_ACP"/>
</dbReference>
<dbReference type="eggNOG" id="COG0236">
    <property type="taxonomic scope" value="Bacteria"/>
</dbReference>
<dbReference type="Gene3D" id="1.10.1200.10">
    <property type="entry name" value="ACP-like"/>
    <property type="match status" value="1"/>
</dbReference>